<dbReference type="Pfam" id="PF14312">
    <property type="entry name" value="FG-GAP_2"/>
    <property type="match status" value="7"/>
</dbReference>
<evidence type="ECO:0000256" key="4">
    <source>
        <dbReference type="SAM" id="SignalP"/>
    </source>
</evidence>
<dbReference type="InterPro" id="IPR013519">
    <property type="entry name" value="Int_alpha_beta-p"/>
</dbReference>
<evidence type="ECO:0000256" key="2">
    <source>
        <dbReference type="ARBA" id="ARBA00022737"/>
    </source>
</evidence>
<evidence type="ECO:0008006" key="7">
    <source>
        <dbReference type="Google" id="ProtNLM"/>
    </source>
</evidence>
<dbReference type="PROSITE" id="PS51470">
    <property type="entry name" value="FG_GAP"/>
    <property type="match status" value="1"/>
</dbReference>
<dbReference type="InterPro" id="IPR011043">
    <property type="entry name" value="Gal_Oxase/kelch_b-propeller"/>
</dbReference>
<keyword evidence="3" id="KW-0325">Glycoprotein</keyword>
<dbReference type="Gene3D" id="2.130.10.130">
    <property type="entry name" value="Integrin alpha, N-terminal"/>
    <property type="match status" value="3"/>
</dbReference>
<protein>
    <recommendedName>
        <fullName evidence="7">Integrin</fullName>
    </recommendedName>
</protein>
<dbReference type="KEGG" id="acoa:RB602_12145"/>
<dbReference type="EMBL" id="CP136594">
    <property type="protein sequence ID" value="WOE74591.1"/>
    <property type="molecule type" value="Genomic_DNA"/>
</dbReference>
<keyword evidence="6" id="KW-1185">Reference proteome</keyword>
<evidence type="ECO:0000256" key="1">
    <source>
        <dbReference type="ARBA" id="ARBA00022729"/>
    </source>
</evidence>
<keyword evidence="2" id="KW-0677">Repeat</keyword>
<dbReference type="PANTHER" id="PTHR36220:SF1">
    <property type="entry name" value="GAMMA TUBULIN COMPLEX COMPONENT C-TERMINAL DOMAIN-CONTAINING PROTEIN"/>
    <property type="match status" value="1"/>
</dbReference>
<keyword evidence="1 4" id="KW-0732">Signal</keyword>
<dbReference type="SMART" id="SM00191">
    <property type="entry name" value="Int_alpha"/>
    <property type="match status" value="6"/>
</dbReference>
<dbReference type="SUPFAM" id="SSF50965">
    <property type="entry name" value="Galactose oxidase, central domain"/>
    <property type="match status" value="1"/>
</dbReference>
<feature type="signal peptide" evidence="4">
    <location>
        <begin position="1"/>
        <end position="20"/>
    </location>
</feature>
<evidence type="ECO:0000313" key="6">
    <source>
        <dbReference type="Proteomes" id="UP001302429"/>
    </source>
</evidence>
<dbReference type="PANTHER" id="PTHR36220">
    <property type="entry name" value="UNNAMED PRODUCT"/>
    <property type="match status" value="1"/>
</dbReference>
<accession>A0AA97F5I7</accession>
<name>A0AA97F5I7_9SPHN</name>
<evidence type="ECO:0000313" key="5">
    <source>
        <dbReference type="EMBL" id="WOE74591.1"/>
    </source>
</evidence>
<organism evidence="5 6">
    <name type="scientific">Alterisphingorhabdus coralli</name>
    <dbReference type="NCBI Taxonomy" id="3071408"/>
    <lineage>
        <taxon>Bacteria</taxon>
        <taxon>Pseudomonadati</taxon>
        <taxon>Pseudomonadota</taxon>
        <taxon>Alphaproteobacteria</taxon>
        <taxon>Sphingomonadales</taxon>
        <taxon>Sphingomonadaceae</taxon>
        <taxon>Alterisphingorhabdus (ex Yan et al. 2024)</taxon>
    </lineage>
</organism>
<dbReference type="RefSeq" id="WP_317080849.1">
    <property type="nucleotide sequence ID" value="NZ_CP136594.1"/>
</dbReference>
<evidence type="ECO:0000256" key="3">
    <source>
        <dbReference type="ARBA" id="ARBA00023180"/>
    </source>
</evidence>
<proteinExistence type="predicted"/>
<gene>
    <name evidence="5" type="ORF">RB602_12145</name>
</gene>
<sequence>MKMVPPWWSMMLLLSSPAVSSGPAICEQSDGQKLTALHPKANDFFGFSLALSDNRLLVGAQGSADKGLSEYATVFVRKGDNWVSEAVLSAADGGAGDNFGGAVAIDADIAVIGARRHDAVAEDAGAAYLFARRGSDWQQLAKLTAENAAAGDEFGYSVAIDGDTLAIGAPRNDSVADDAGAVDIFEKANGQWRQTAVLSAPDGAAGDVFGISLSLSDSRLLVGADLTDQGGENAGSAYIFRREAGDWQFETKLTARDADAGDLFGIRVHLDGDLALIGAARDDERAENAGAAYIFRRTDREWQQEAKLIPPDGAANDRFGTRVAVSGDTLAVGSILHDGSVTDAGAVYVYQKKGGNWRVTRKLVASESAGEDVFGWGLTMNKNHIAVGAPGFIVTKPGIAGAAYVFDLKVLGCLEE</sequence>
<dbReference type="AlphaFoldDB" id="A0AA97F5I7"/>
<feature type="chain" id="PRO_5041693512" description="Integrin" evidence="4">
    <location>
        <begin position="21"/>
        <end position="416"/>
    </location>
</feature>
<dbReference type="Proteomes" id="UP001302429">
    <property type="component" value="Chromosome"/>
</dbReference>
<reference evidence="5 6" key="1">
    <citation type="submission" date="2023-10" db="EMBL/GenBank/DDBJ databases">
        <title>Complete genome sequence of a Sphingomonadaceae bacterium.</title>
        <authorList>
            <person name="Yan C."/>
        </authorList>
    </citation>
    <scope>NUCLEOTIDE SEQUENCE [LARGE SCALE GENOMIC DNA]</scope>
    <source>
        <strain evidence="5 6">SCSIO 66989</strain>
    </source>
</reference>
<dbReference type="InterPro" id="IPR013517">
    <property type="entry name" value="FG-GAP"/>
</dbReference>
<dbReference type="InterPro" id="IPR028994">
    <property type="entry name" value="Integrin_alpha_N"/>
</dbReference>